<dbReference type="WBParaSite" id="ALUE_0001245201-mRNA-1">
    <property type="protein sequence ID" value="ALUE_0001245201-mRNA-1"/>
    <property type="gene ID" value="ALUE_0001245201"/>
</dbReference>
<feature type="transmembrane region" description="Helical" evidence="7">
    <location>
        <begin position="226"/>
        <end position="248"/>
    </location>
</feature>
<evidence type="ECO:0000256" key="1">
    <source>
        <dbReference type="ARBA" id="ARBA00004141"/>
    </source>
</evidence>
<organism evidence="9 10">
    <name type="scientific">Ascaris lumbricoides</name>
    <name type="common">Giant roundworm</name>
    <dbReference type="NCBI Taxonomy" id="6252"/>
    <lineage>
        <taxon>Eukaryota</taxon>
        <taxon>Metazoa</taxon>
        <taxon>Ecdysozoa</taxon>
        <taxon>Nematoda</taxon>
        <taxon>Chromadorea</taxon>
        <taxon>Rhabditida</taxon>
        <taxon>Spirurina</taxon>
        <taxon>Ascaridomorpha</taxon>
        <taxon>Ascaridoidea</taxon>
        <taxon>Ascarididae</taxon>
        <taxon>Ascaris</taxon>
    </lineage>
</organism>
<evidence type="ECO:0000256" key="5">
    <source>
        <dbReference type="ARBA" id="ARBA00023136"/>
    </source>
</evidence>
<dbReference type="InterPro" id="IPR051697">
    <property type="entry name" value="Patched_domain-protein"/>
</dbReference>
<comment type="similarity">
    <text evidence="2">Belongs to the patched family.</text>
</comment>
<dbReference type="SUPFAM" id="SSF82866">
    <property type="entry name" value="Multidrug efflux transporter AcrB transmembrane domain"/>
    <property type="match status" value="1"/>
</dbReference>
<evidence type="ECO:0000256" key="3">
    <source>
        <dbReference type="ARBA" id="ARBA00022692"/>
    </source>
</evidence>
<evidence type="ECO:0000259" key="8">
    <source>
        <dbReference type="PROSITE" id="PS50156"/>
    </source>
</evidence>
<dbReference type="Proteomes" id="UP000036681">
    <property type="component" value="Unplaced"/>
</dbReference>
<proteinExistence type="inferred from homology"/>
<reference evidence="10" key="1">
    <citation type="submission" date="2017-02" db="UniProtKB">
        <authorList>
            <consortium name="WormBaseParasite"/>
        </authorList>
    </citation>
    <scope>IDENTIFICATION</scope>
</reference>
<feature type="domain" description="SSD" evidence="8">
    <location>
        <begin position="229"/>
        <end position="396"/>
    </location>
</feature>
<keyword evidence="4 7" id="KW-1133">Transmembrane helix</keyword>
<feature type="transmembrane region" description="Helical" evidence="7">
    <location>
        <begin position="368"/>
        <end position="398"/>
    </location>
</feature>
<keyword evidence="3 7" id="KW-0812">Transmembrane</keyword>
<sequence>MKEKRITLNQILPRVFRLIAYVVADHPFLTLTVIAIFTVACSIRLPFVRIHDDYNIGYTPRDARAMYELKKHNEFSKGEMMTIIVLLTAVDGGSMARIEHLNETVKVLENIGANFRVKNLSFYDFCDSFCNANEPNGILLYQRNSSMNSKRDLEERANLTFPIMSILGRELDLSRNFYGVETFTDDEMSKEFSTNINNKQKNSLIHVNPYSIPYLQDEISRTSKSISPYIVAGFINMCIFSVLTVYIGARYLGQWSWHKVIYAVVACIMPLFASSTCLGLMIWCGARFASILLLTPFLVLAIGVDDAFIVINAWERVCKEKNKCPSLSDSPRNRIAEVLMEVGPSITITSLTNIIAFAIGAFSSTPDIQLFCISNATAMFFDLLYTCTAYLAIVAIGAKYEMKLIKKQEVRQIDVCNHEEKGKTITIFRPNFESKLPNFYASYCDWLSNPFTTALVFMLMMCYWSGSLYGIMQMKPGITPTKLFIKGSPIIEVIRLRDRYIRNERTFVTVIVGDAGDLNNMTRRAQIHSMVEQFEALPESNGARFTLFWMRDYETFLSFSDSDVDTEDSLDNQLRPYGFKSIQQFLAWPEYRHWKGFMNIDDKNQR</sequence>
<protein>
    <submittedName>
        <fullName evidence="10">SSD domain-containing protein</fullName>
    </submittedName>
</protein>
<evidence type="ECO:0000313" key="9">
    <source>
        <dbReference type="Proteomes" id="UP000036681"/>
    </source>
</evidence>
<feature type="transmembrane region" description="Helical" evidence="7">
    <location>
        <begin position="289"/>
        <end position="314"/>
    </location>
</feature>
<dbReference type="Gene3D" id="1.20.1640.10">
    <property type="entry name" value="Multidrug efflux transporter AcrB transmembrane domain"/>
    <property type="match status" value="1"/>
</dbReference>
<feature type="transmembrane region" description="Helical" evidence="7">
    <location>
        <begin position="451"/>
        <end position="472"/>
    </location>
</feature>
<dbReference type="InterPro" id="IPR003392">
    <property type="entry name" value="PTHD_SSD"/>
</dbReference>
<feature type="transmembrane region" description="Helical" evidence="7">
    <location>
        <begin position="260"/>
        <end position="283"/>
    </location>
</feature>
<dbReference type="AlphaFoldDB" id="A0A0M3I625"/>
<keyword evidence="9" id="KW-1185">Reference proteome</keyword>
<evidence type="ECO:0000313" key="10">
    <source>
        <dbReference type="WBParaSite" id="ALUE_0001245201-mRNA-1"/>
    </source>
</evidence>
<comment type="subcellular location">
    <subcellularLocation>
        <location evidence="1">Membrane</location>
        <topology evidence="1">Multi-pass membrane protein</topology>
    </subcellularLocation>
</comment>
<accession>A0A0M3I625</accession>
<evidence type="ECO:0000256" key="7">
    <source>
        <dbReference type="SAM" id="Phobius"/>
    </source>
</evidence>
<dbReference type="GO" id="GO:0005886">
    <property type="term" value="C:plasma membrane"/>
    <property type="evidence" value="ECO:0007669"/>
    <property type="project" value="TreeGrafter"/>
</dbReference>
<feature type="transmembrane region" description="Helical" evidence="7">
    <location>
        <begin position="20"/>
        <end position="40"/>
    </location>
</feature>
<keyword evidence="6" id="KW-0325">Glycoprotein</keyword>
<dbReference type="PANTHER" id="PTHR10796">
    <property type="entry name" value="PATCHED-RELATED"/>
    <property type="match status" value="1"/>
</dbReference>
<name>A0A0M3I625_ASCLU</name>
<dbReference type="GO" id="GO:0018996">
    <property type="term" value="P:molting cycle, collagen and cuticulin-based cuticle"/>
    <property type="evidence" value="ECO:0007669"/>
    <property type="project" value="TreeGrafter"/>
</dbReference>
<dbReference type="GO" id="GO:0030659">
    <property type="term" value="C:cytoplasmic vesicle membrane"/>
    <property type="evidence" value="ECO:0007669"/>
    <property type="project" value="TreeGrafter"/>
</dbReference>
<evidence type="ECO:0000256" key="6">
    <source>
        <dbReference type="ARBA" id="ARBA00023180"/>
    </source>
</evidence>
<dbReference type="PROSITE" id="PS50156">
    <property type="entry name" value="SSD"/>
    <property type="match status" value="1"/>
</dbReference>
<dbReference type="PANTHER" id="PTHR10796:SF95">
    <property type="entry name" value="SSD DOMAIN-CONTAINING PROTEIN"/>
    <property type="match status" value="1"/>
</dbReference>
<dbReference type="Pfam" id="PF02460">
    <property type="entry name" value="Patched"/>
    <property type="match status" value="1"/>
</dbReference>
<dbReference type="InterPro" id="IPR000731">
    <property type="entry name" value="SSD"/>
</dbReference>
<dbReference type="GO" id="GO:0006897">
    <property type="term" value="P:endocytosis"/>
    <property type="evidence" value="ECO:0007669"/>
    <property type="project" value="TreeGrafter"/>
</dbReference>
<keyword evidence="5 7" id="KW-0472">Membrane</keyword>
<evidence type="ECO:0000256" key="4">
    <source>
        <dbReference type="ARBA" id="ARBA00022989"/>
    </source>
</evidence>
<evidence type="ECO:0000256" key="2">
    <source>
        <dbReference type="ARBA" id="ARBA00005585"/>
    </source>
</evidence>
<feature type="transmembrane region" description="Helical" evidence="7">
    <location>
        <begin position="335"/>
        <end position="362"/>
    </location>
</feature>